<dbReference type="AlphaFoldDB" id="A0A146G5I8"/>
<proteinExistence type="predicted"/>
<dbReference type="STRING" id="690879.TSACC_21213"/>
<evidence type="ECO:0000256" key="1">
    <source>
        <dbReference type="SAM" id="SignalP"/>
    </source>
</evidence>
<dbReference type="OrthoDB" id="191002at2"/>
<feature type="signal peptide" evidence="1">
    <location>
        <begin position="1"/>
        <end position="27"/>
    </location>
</feature>
<gene>
    <name evidence="2" type="ORF">TSACC_21213</name>
</gene>
<sequence length="148" mass="16521">MNRRFLSLSPVRVLIALAVLCLTPLYATVDDALSFAHECAVPYVKQGFTIREDAWGGDLGVKDQKAVTAQLFKGNEYWFCMATDVKGAVINVHIYDSQGRLAESEAWQKGRFAAAKVVPKATGTYYAIVTIEKSPQERTHWALVYGYR</sequence>
<evidence type="ECO:0000313" key="2">
    <source>
        <dbReference type="EMBL" id="GAT32811.1"/>
    </source>
</evidence>
<keyword evidence="3" id="KW-1185">Reference proteome</keyword>
<dbReference type="EMBL" id="BDCO01000002">
    <property type="protein sequence ID" value="GAT32811.1"/>
    <property type="molecule type" value="Genomic_DNA"/>
</dbReference>
<protein>
    <submittedName>
        <fullName evidence="2">Uncharacterized protein</fullName>
    </submittedName>
</protein>
<organism evidence="2 3">
    <name type="scientific">Terrimicrobium sacchariphilum</name>
    <dbReference type="NCBI Taxonomy" id="690879"/>
    <lineage>
        <taxon>Bacteria</taxon>
        <taxon>Pseudomonadati</taxon>
        <taxon>Verrucomicrobiota</taxon>
        <taxon>Terrimicrobiia</taxon>
        <taxon>Terrimicrobiales</taxon>
        <taxon>Terrimicrobiaceae</taxon>
        <taxon>Terrimicrobium</taxon>
    </lineage>
</organism>
<reference evidence="3" key="1">
    <citation type="journal article" date="2017" name="Genome Announc.">
        <title>Draft Genome Sequence of Terrimicrobium sacchariphilum NM-5T, a Facultative Anaerobic Soil Bacterium of the Class Spartobacteria.</title>
        <authorList>
            <person name="Qiu Y.L."/>
            <person name="Tourlousse D.M."/>
            <person name="Matsuura N."/>
            <person name="Ohashi A."/>
            <person name="Sekiguchi Y."/>
        </authorList>
    </citation>
    <scope>NUCLEOTIDE SEQUENCE [LARGE SCALE GENOMIC DNA]</scope>
    <source>
        <strain evidence="3">NM-5</strain>
    </source>
</reference>
<comment type="caution">
    <text evidence="2">The sequence shown here is derived from an EMBL/GenBank/DDBJ whole genome shotgun (WGS) entry which is preliminary data.</text>
</comment>
<name>A0A146G5I8_TERSA</name>
<dbReference type="Proteomes" id="UP000076023">
    <property type="component" value="Unassembled WGS sequence"/>
</dbReference>
<feature type="chain" id="PRO_5007524442" evidence="1">
    <location>
        <begin position="28"/>
        <end position="148"/>
    </location>
</feature>
<dbReference type="InParanoid" id="A0A146G5I8"/>
<accession>A0A146G5I8</accession>
<keyword evidence="1" id="KW-0732">Signal</keyword>
<evidence type="ECO:0000313" key="3">
    <source>
        <dbReference type="Proteomes" id="UP000076023"/>
    </source>
</evidence>
<dbReference type="RefSeq" id="WP_075078619.1">
    <property type="nucleotide sequence ID" value="NZ_BDCO01000002.1"/>
</dbReference>